<dbReference type="Proteomes" id="UP000478636">
    <property type="component" value="Unassembled WGS sequence"/>
</dbReference>
<evidence type="ECO:0000256" key="2">
    <source>
        <dbReference type="ARBA" id="ARBA00008973"/>
    </source>
</evidence>
<dbReference type="Pfam" id="PF03180">
    <property type="entry name" value="Lipoprotein_9"/>
    <property type="match status" value="1"/>
</dbReference>
<sequence>MKKGMTLLSIGVVLVLTIWAVFFHAKKDATQTATTIVLGSQGTDTAVWRHIASSEAAKKAGLKIEVKDFTDSAALNRALADNAIQANAFQSYAYYVTYNKANPKNQVYALGTSYIQPMGLYSQNYHTINQIPDHATIAIANDPAAESRGLKLLESAGLITLKPHAVDDLVSPNDIVDNPKSLNIKPVVSTTTPALLHDQGVAAVAIDNNTAQQAKLNVFKDAIFHEKLDQNTRANVNVIVTNKQHRHDKQYQKLVTLYHEPTIQKWLKQYYPGKMSVEKPLSALTK</sequence>
<comment type="caution">
    <text evidence="7">The sequence shown here is derived from an EMBL/GenBank/DDBJ whole genome shotgun (WGS) entry which is preliminary data.</text>
</comment>
<keyword evidence="4" id="KW-0472">Membrane</keyword>
<protein>
    <submittedName>
        <fullName evidence="7">Metal ABC transporter substrate-binding protein</fullName>
    </submittedName>
</protein>
<gene>
    <name evidence="7" type="ORF">GQS40_05515</name>
</gene>
<dbReference type="SUPFAM" id="SSF53850">
    <property type="entry name" value="Periplasmic binding protein-like II"/>
    <property type="match status" value="1"/>
</dbReference>
<evidence type="ECO:0000256" key="3">
    <source>
        <dbReference type="ARBA" id="ARBA00022729"/>
    </source>
</evidence>
<dbReference type="GO" id="GO:0016020">
    <property type="term" value="C:membrane"/>
    <property type="evidence" value="ECO:0007669"/>
    <property type="project" value="UniProtKB-SubCell"/>
</dbReference>
<keyword evidence="6" id="KW-0449">Lipoprotein</keyword>
<organism evidence="7 8">
    <name type="scientific">Leuconostoc lactis</name>
    <dbReference type="NCBI Taxonomy" id="1246"/>
    <lineage>
        <taxon>Bacteria</taxon>
        <taxon>Bacillati</taxon>
        <taxon>Bacillota</taxon>
        <taxon>Bacilli</taxon>
        <taxon>Lactobacillales</taxon>
        <taxon>Lactobacillaceae</taxon>
        <taxon>Leuconostoc</taxon>
    </lineage>
</organism>
<evidence type="ECO:0000256" key="6">
    <source>
        <dbReference type="ARBA" id="ARBA00023288"/>
    </source>
</evidence>
<proteinExistence type="inferred from homology"/>
<evidence type="ECO:0000313" key="8">
    <source>
        <dbReference type="Proteomes" id="UP000478636"/>
    </source>
</evidence>
<reference evidence="7 8" key="1">
    <citation type="submission" date="2019-12" db="EMBL/GenBank/DDBJ databases">
        <title>Complete genome sequence of Leuconostoc lactis strain AVN1 provides insights into metabolic potential.</title>
        <authorList>
            <person name="Besrour N."/>
            <person name="Najjari A."/>
            <person name="Fhoula I."/>
            <person name="Jaballah S."/>
            <person name="Klibi N."/>
            <person name="Ouzari H.I."/>
        </authorList>
    </citation>
    <scope>NUCLEOTIDE SEQUENCE [LARGE SCALE GENOMIC DNA]</scope>
    <source>
        <strain evidence="7 8">AVN1</strain>
    </source>
</reference>
<evidence type="ECO:0000313" key="7">
    <source>
        <dbReference type="EMBL" id="MWN21132.1"/>
    </source>
</evidence>
<dbReference type="PANTHER" id="PTHR30429:SF1">
    <property type="entry name" value="D-METHIONINE-BINDING LIPOPROTEIN METQ-RELATED"/>
    <property type="match status" value="1"/>
</dbReference>
<keyword evidence="3" id="KW-0732">Signal</keyword>
<dbReference type="InterPro" id="IPR004872">
    <property type="entry name" value="Lipoprotein_NlpA"/>
</dbReference>
<dbReference type="PANTHER" id="PTHR30429">
    <property type="entry name" value="D-METHIONINE-BINDING LIPOPROTEIN METQ"/>
    <property type="match status" value="1"/>
</dbReference>
<dbReference type="EMBL" id="WSZI01000013">
    <property type="protein sequence ID" value="MWN21132.1"/>
    <property type="molecule type" value="Genomic_DNA"/>
</dbReference>
<name>A0A6L7ABJ5_LEULA</name>
<evidence type="ECO:0000256" key="1">
    <source>
        <dbReference type="ARBA" id="ARBA00004635"/>
    </source>
</evidence>
<dbReference type="RefSeq" id="WP_029509432.1">
    <property type="nucleotide sequence ID" value="NZ_DAMCOX010000048.1"/>
</dbReference>
<evidence type="ECO:0000256" key="5">
    <source>
        <dbReference type="ARBA" id="ARBA00023139"/>
    </source>
</evidence>
<keyword evidence="5" id="KW-0564">Palmitate</keyword>
<accession>A0A6L7ABJ5</accession>
<comment type="similarity">
    <text evidence="2">Belongs to the NlpA lipoprotein family.</text>
</comment>
<comment type="subcellular location">
    <subcellularLocation>
        <location evidence="1">Membrane</location>
        <topology evidence="1">Lipid-anchor</topology>
    </subcellularLocation>
</comment>
<evidence type="ECO:0000256" key="4">
    <source>
        <dbReference type="ARBA" id="ARBA00023136"/>
    </source>
</evidence>
<dbReference type="Gene3D" id="3.40.190.10">
    <property type="entry name" value="Periplasmic binding protein-like II"/>
    <property type="match status" value="2"/>
</dbReference>
<dbReference type="AlphaFoldDB" id="A0A6L7ABJ5"/>